<name>A0ABW8J5Z6_9GAMM</name>
<evidence type="ECO:0000313" key="2">
    <source>
        <dbReference type="Proteomes" id="UP001620339"/>
    </source>
</evidence>
<accession>A0ABW8J5Z6</accession>
<evidence type="ECO:0008006" key="3">
    <source>
        <dbReference type="Google" id="ProtNLM"/>
    </source>
</evidence>
<dbReference type="Proteomes" id="UP001620339">
    <property type="component" value="Unassembled WGS sequence"/>
</dbReference>
<evidence type="ECO:0000313" key="1">
    <source>
        <dbReference type="EMBL" id="MFK2877614.1"/>
    </source>
</evidence>
<gene>
    <name evidence="1" type="ORF">ISP25_11085</name>
</gene>
<proteinExistence type="predicted"/>
<organism evidence="1 2">
    <name type="scientific">Rhodanobacter hydrolyticus</name>
    <dbReference type="NCBI Taxonomy" id="2250595"/>
    <lineage>
        <taxon>Bacteria</taxon>
        <taxon>Pseudomonadati</taxon>
        <taxon>Pseudomonadota</taxon>
        <taxon>Gammaproteobacteria</taxon>
        <taxon>Lysobacterales</taxon>
        <taxon>Rhodanobacteraceae</taxon>
        <taxon>Rhodanobacter</taxon>
    </lineage>
</organism>
<dbReference type="RefSeq" id="WP_404613907.1">
    <property type="nucleotide sequence ID" value="NZ_JADIKK010000008.1"/>
</dbReference>
<comment type="caution">
    <text evidence="1">The sequence shown here is derived from an EMBL/GenBank/DDBJ whole genome shotgun (WGS) entry which is preliminary data.</text>
</comment>
<dbReference type="EMBL" id="JADIKK010000008">
    <property type="protein sequence ID" value="MFK2877614.1"/>
    <property type="molecule type" value="Genomic_DNA"/>
</dbReference>
<keyword evidence="2" id="KW-1185">Reference proteome</keyword>
<protein>
    <recommendedName>
        <fullName evidence="3">DUF2188 domain-containing protein</fullName>
    </recommendedName>
</protein>
<reference evidence="1 2" key="1">
    <citation type="submission" date="2020-10" db="EMBL/GenBank/DDBJ databases">
        <title>Phylogeny of dyella-like bacteria.</title>
        <authorList>
            <person name="Fu J."/>
        </authorList>
    </citation>
    <scope>NUCLEOTIDE SEQUENCE [LARGE SCALE GENOMIC DNA]</scope>
    <source>
        <strain evidence="1 2">KACC 19113</strain>
    </source>
</reference>
<sequence length="87" mass="9766">MSIVFNIMEDTRGLWRVCREDVSVLEDLSFASAIRHARQLARDMHAAARVTTKVVLSSPEYEVILVQHARPADSSEPWQLDNESAAA</sequence>